<keyword evidence="4" id="KW-1185">Reference proteome</keyword>
<keyword evidence="2" id="KW-0547">Nucleotide-binding</keyword>
<dbReference type="PROSITE" id="PS51421">
    <property type="entry name" value="RAS"/>
    <property type="match status" value="1"/>
</dbReference>
<dbReference type="SMART" id="SM00176">
    <property type="entry name" value="RAN"/>
    <property type="match status" value="1"/>
</dbReference>
<protein>
    <submittedName>
        <fullName evidence="3">Ras-related protein Rab-5C</fullName>
    </submittedName>
</protein>
<dbReference type="InterPro" id="IPR027417">
    <property type="entry name" value="P-loop_NTPase"/>
</dbReference>
<organism evidence="3 4">
    <name type="scientific">Toxocara canis</name>
    <name type="common">Canine roundworm</name>
    <dbReference type="NCBI Taxonomy" id="6265"/>
    <lineage>
        <taxon>Eukaryota</taxon>
        <taxon>Metazoa</taxon>
        <taxon>Ecdysozoa</taxon>
        <taxon>Nematoda</taxon>
        <taxon>Chromadorea</taxon>
        <taxon>Rhabditida</taxon>
        <taxon>Spirurina</taxon>
        <taxon>Ascaridomorpha</taxon>
        <taxon>Ascaridoidea</taxon>
        <taxon>Toxocaridae</taxon>
        <taxon>Toxocara</taxon>
    </lineage>
</organism>
<dbReference type="CDD" id="cd00154">
    <property type="entry name" value="Rab"/>
    <property type="match status" value="1"/>
</dbReference>
<dbReference type="PANTHER" id="PTHR47978">
    <property type="match status" value="1"/>
</dbReference>
<dbReference type="NCBIfam" id="TIGR00231">
    <property type="entry name" value="small_GTP"/>
    <property type="match status" value="1"/>
</dbReference>
<name>A0A0B2V629_TOXCA</name>
<dbReference type="SMART" id="SM00173">
    <property type="entry name" value="RAS"/>
    <property type="match status" value="1"/>
</dbReference>
<comment type="caution">
    <text evidence="3">The sequence shown here is derived from an EMBL/GenBank/DDBJ whole genome shotgun (WGS) entry which is preliminary data.</text>
</comment>
<sequence length="203" mass="22071">MASRGGGPLKSKVVVVGSTGVGKTSIIMRHDGQGFSSQVSSTLGASFIVSSFLVNGRRIELQIWDTAGQERYMSMIPMYVRNAVAALIVYDITDRRTFNDLKKWIAELERGTTNPLSLMVVGNKNDLSSSRAVSVAEGESFALQQGALFFETSALNGENIQHAMYALAVHLVEHESMSRSSYINLDDHSITTTSHKSTKCCSS</sequence>
<dbReference type="EMBL" id="JPKZ01002389">
    <property type="protein sequence ID" value="KHN76964.1"/>
    <property type="molecule type" value="Genomic_DNA"/>
</dbReference>
<dbReference type="SMART" id="SM00174">
    <property type="entry name" value="RHO"/>
    <property type="match status" value="1"/>
</dbReference>
<gene>
    <name evidence="3" type="primary">RAB5C</name>
    <name evidence="3" type="ORF">Tcan_06063</name>
</gene>
<evidence type="ECO:0000256" key="2">
    <source>
        <dbReference type="ARBA" id="ARBA00022741"/>
    </source>
</evidence>
<dbReference type="GO" id="GO:0005525">
    <property type="term" value="F:GTP binding"/>
    <property type="evidence" value="ECO:0007669"/>
    <property type="project" value="InterPro"/>
</dbReference>
<evidence type="ECO:0000313" key="3">
    <source>
        <dbReference type="EMBL" id="KHN76964.1"/>
    </source>
</evidence>
<reference evidence="3 4" key="1">
    <citation type="submission" date="2014-11" db="EMBL/GenBank/DDBJ databases">
        <title>Genetic blueprint of the zoonotic pathogen Toxocara canis.</title>
        <authorList>
            <person name="Zhu X.-Q."/>
            <person name="Korhonen P.K."/>
            <person name="Cai H."/>
            <person name="Young N.D."/>
            <person name="Nejsum P."/>
            <person name="von Samson-Himmelstjerna G."/>
            <person name="Boag P.R."/>
            <person name="Tan P."/>
            <person name="Li Q."/>
            <person name="Min J."/>
            <person name="Yang Y."/>
            <person name="Wang X."/>
            <person name="Fang X."/>
            <person name="Hall R.S."/>
            <person name="Hofmann A."/>
            <person name="Sternberg P.W."/>
            <person name="Jex A.R."/>
            <person name="Gasser R.B."/>
        </authorList>
    </citation>
    <scope>NUCLEOTIDE SEQUENCE [LARGE SCALE GENOMIC DNA]</scope>
    <source>
        <strain evidence="3">PN_DK_2014</strain>
    </source>
</reference>
<dbReference type="OMA" id="KWVNEVE"/>
<accession>A0A0B2V629</accession>
<evidence type="ECO:0000256" key="1">
    <source>
        <dbReference type="ARBA" id="ARBA00006270"/>
    </source>
</evidence>
<dbReference type="PROSITE" id="PS51419">
    <property type="entry name" value="RAB"/>
    <property type="match status" value="1"/>
</dbReference>
<dbReference type="GO" id="GO:0003924">
    <property type="term" value="F:GTPase activity"/>
    <property type="evidence" value="ECO:0007669"/>
    <property type="project" value="InterPro"/>
</dbReference>
<dbReference type="PRINTS" id="PR00449">
    <property type="entry name" value="RASTRNSFRMNG"/>
</dbReference>
<evidence type="ECO:0000313" key="4">
    <source>
        <dbReference type="Proteomes" id="UP000031036"/>
    </source>
</evidence>
<dbReference type="InterPro" id="IPR005225">
    <property type="entry name" value="Small_GTP-bd"/>
</dbReference>
<dbReference type="Pfam" id="PF00071">
    <property type="entry name" value="Ras"/>
    <property type="match status" value="1"/>
</dbReference>
<dbReference type="SMART" id="SM00175">
    <property type="entry name" value="RAB"/>
    <property type="match status" value="1"/>
</dbReference>
<dbReference type="AlphaFoldDB" id="A0A0B2V629"/>
<dbReference type="STRING" id="6265.A0A0B2V629"/>
<dbReference type="SUPFAM" id="SSF52540">
    <property type="entry name" value="P-loop containing nucleoside triphosphate hydrolases"/>
    <property type="match status" value="1"/>
</dbReference>
<dbReference type="Gene3D" id="3.40.50.300">
    <property type="entry name" value="P-loop containing nucleotide triphosphate hydrolases"/>
    <property type="match status" value="1"/>
</dbReference>
<dbReference type="InterPro" id="IPR001806">
    <property type="entry name" value="Small_GTPase"/>
</dbReference>
<dbReference type="FunFam" id="3.40.50.300:FF:001462">
    <property type="entry name" value="Small GTP-binding protein, putative"/>
    <property type="match status" value="1"/>
</dbReference>
<comment type="similarity">
    <text evidence="1">Belongs to the small GTPase superfamily. Rab family.</text>
</comment>
<proteinExistence type="inferred from homology"/>
<dbReference type="Proteomes" id="UP000031036">
    <property type="component" value="Unassembled WGS sequence"/>
</dbReference>
<dbReference type="OrthoDB" id="63533at2759"/>